<comment type="similarity">
    <text evidence="1">Belongs to the argonaute family. Ago subfamily.</text>
</comment>
<dbReference type="Pfam" id="PF02170">
    <property type="entry name" value="PAZ"/>
    <property type="match status" value="1"/>
</dbReference>
<evidence type="ECO:0000259" key="6">
    <source>
        <dbReference type="PROSITE" id="PS50821"/>
    </source>
</evidence>
<dbReference type="SMART" id="SM00950">
    <property type="entry name" value="Piwi"/>
    <property type="match status" value="1"/>
</dbReference>
<evidence type="ECO:0000256" key="4">
    <source>
        <dbReference type="ARBA" id="ARBA00023274"/>
    </source>
</evidence>
<dbReference type="Gene3D" id="2.170.260.10">
    <property type="entry name" value="paz domain"/>
    <property type="match status" value="1"/>
</dbReference>
<evidence type="ECO:0008006" key="10">
    <source>
        <dbReference type="Google" id="ProtNLM"/>
    </source>
</evidence>
<reference evidence="8 9" key="1">
    <citation type="journal article" date="2023" name="bioRxiv">
        <title>Genome report: Whole genome sequence and annotation of Penstemon davidsonii.</title>
        <authorList>
            <person name="Ostevik K.L."/>
            <person name="Alabady M."/>
            <person name="Zhang M."/>
            <person name="Rausher M.D."/>
        </authorList>
    </citation>
    <scope>NUCLEOTIDE SEQUENCE [LARGE SCALE GENOMIC DNA]</scope>
    <source>
        <strain evidence="8">DNT005</strain>
        <tissue evidence="8">Whole leaf</tissue>
    </source>
</reference>
<dbReference type="InterPro" id="IPR003100">
    <property type="entry name" value="PAZ_dom"/>
</dbReference>
<dbReference type="Proteomes" id="UP001291926">
    <property type="component" value="Unassembled WGS sequence"/>
</dbReference>
<dbReference type="Pfam" id="PF08699">
    <property type="entry name" value="ArgoL1"/>
    <property type="match status" value="1"/>
</dbReference>
<dbReference type="InterPro" id="IPR003165">
    <property type="entry name" value="Piwi"/>
</dbReference>
<organism evidence="8 9">
    <name type="scientific">Penstemon davidsonii</name>
    <dbReference type="NCBI Taxonomy" id="160366"/>
    <lineage>
        <taxon>Eukaryota</taxon>
        <taxon>Viridiplantae</taxon>
        <taxon>Streptophyta</taxon>
        <taxon>Embryophyta</taxon>
        <taxon>Tracheophyta</taxon>
        <taxon>Spermatophyta</taxon>
        <taxon>Magnoliopsida</taxon>
        <taxon>eudicotyledons</taxon>
        <taxon>Gunneridae</taxon>
        <taxon>Pentapetalae</taxon>
        <taxon>asterids</taxon>
        <taxon>lamiids</taxon>
        <taxon>Lamiales</taxon>
        <taxon>Plantaginaceae</taxon>
        <taxon>Cheloneae</taxon>
        <taxon>Penstemon</taxon>
    </lineage>
</organism>
<dbReference type="Gene3D" id="3.30.420.10">
    <property type="entry name" value="Ribonuclease H-like superfamily/Ribonuclease H"/>
    <property type="match status" value="1"/>
</dbReference>
<evidence type="ECO:0000256" key="2">
    <source>
        <dbReference type="ARBA" id="ARBA00022491"/>
    </source>
</evidence>
<dbReference type="Pfam" id="PF16486">
    <property type="entry name" value="ArgoN"/>
    <property type="match status" value="1"/>
</dbReference>
<dbReference type="CDD" id="cd02846">
    <property type="entry name" value="PAZ_argonaute_like"/>
    <property type="match status" value="1"/>
</dbReference>
<dbReference type="InterPro" id="IPR032474">
    <property type="entry name" value="Argonaute_N"/>
</dbReference>
<evidence type="ECO:0000259" key="7">
    <source>
        <dbReference type="PROSITE" id="PS50822"/>
    </source>
</evidence>
<feature type="region of interest" description="Disordered" evidence="5">
    <location>
        <begin position="243"/>
        <end position="296"/>
    </location>
</feature>
<feature type="compositionally biased region" description="Low complexity" evidence="5">
    <location>
        <begin position="259"/>
        <end position="296"/>
    </location>
</feature>
<comment type="caution">
    <text evidence="8">The sequence shown here is derived from an EMBL/GenBank/DDBJ whole genome shotgun (WGS) entry which is preliminary data.</text>
</comment>
<keyword evidence="9" id="KW-1185">Reference proteome</keyword>
<dbReference type="EMBL" id="JAYDYQ010001088">
    <property type="protein sequence ID" value="KAK4488024.1"/>
    <property type="molecule type" value="Genomic_DNA"/>
</dbReference>
<keyword evidence="3" id="KW-0943">RNA-mediated gene silencing</keyword>
<dbReference type="SMART" id="SM01163">
    <property type="entry name" value="DUF1785"/>
    <property type="match status" value="1"/>
</dbReference>
<keyword evidence="2" id="KW-0678">Repressor</keyword>
<keyword evidence="4" id="KW-0687">Ribonucleoprotein</keyword>
<dbReference type="InterPro" id="IPR036085">
    <property type="entry name" value="PAZ_dom_sf"/>
</dbReference>
<dbReference type="InterPro" id="IPR036397">
    <property type="entry name" value="RNaseH_sf"/>
</dbReference>
<feature type="compositionally biased region" description="Gly residues" evidence="5">
    <location>
        <begin position="121"/>
        <end position="133"/>
    </location>
</feature>
<dbReference type="PROSITE" id="PS50821">
    <property type="entry name" value="PAZ"/>
    <property type="match status" value="1"/>
</dbReference>
<gene>
    <name evidence="8" type="ORF">RD792_003764</name>
</gene>
<dbReference type="InterPro" id="IPR045246">
    <property type="entry name" value="Piwi_ago-like"/>
</dbReference>
<feature type="compositionally biased region" description="Gly residues" evidence="5">
    <location>
        <begin position="174"/>
        <end position="183"/>
    </location>
</feature>
<evidence type="ECO:0000256" key="3">
    <source>
        <dbReference type="ARBA" id="ARBA00023158"/>
    </source>
</evidence>
<feature type="region of interest" description="Disordered" evidence="5">
    <location>
        <begin position="114"/>
        <end position="230"/>
    </location>
</feature>
<dbReference type="Pfam" id="PF16488">
    <property type="entry name" value="ArgoL2"/>
    <property type="match status" value="1"/>
</dbReference>
<evidence type="ECO:0000256" key="5">
    <source>
        <dbReference type="SAM" id="MobiDB-lite"/>
    </source>
</evidence>
<dbReference type="InterPro" id="IPR014811">
    <property type="entry name" value="ArgoL1"/>
</dbReference>
<evidence type="ECO:0000313" key="9">
    <source>
        <dbReference type="Proteomes" id="UP001291926"/>
    </source>
</evidence>
<evidence type="ECO:0000313" key="8">
    <source>
        <dbReference type="EMBL" id="KAK4488024.1"/>
    </source>
</evidence>
<dbReference type="PANTHER" id="PTHR22891">
    <property type="entry name" value="EUKARYOTIC TRANSLATION INITIATION FACTOR 2C"/>
    <property type="match status" value="1"/>
</dbReference>
<name>A0ABR0DG77_9LAMI</name>
<dbReference type="InterPro" id="IPR032472">
    <property type="entry name" value="ArgoL2"/>
</dbReference>
<sequence length="1166" mass="130130">MHIGDGMFLKTYNSVRFSPLTCGARANSVHVILSLWIQRSCFNPVDVDTARGTTHGVLLRTKSPADLKEDRRKTTTVPVVSSRVSISLAEIRFDSDNFLPESDIYLLTEERMEGGRNKYGNRGGRGRGTGRGGNYQDRPNQGAGGGGRRNYQDQPNQGAGDAGYGDYQNQPRQGRGGGGGGGRNYQNQPQQGGGGGRNYQIQPNQGGGGGRGGSYHNQPREGGRGRGWNAVPSEQQWVNQPPVQQAWGNRPPQTPQPQQPRQQGVGPVTGTVGAWTGRTWGASSSSSAPPTVTSTQPSVEELQHKISGQMHLSSRSDSTEKQIHPIRNPIRRPDRGGILSIRSIRLLVNHFPVRFDPEKSIIHYDVDIKPDASNDKRLLKRSMRKSDLRLIRDKLFSDDPVGFQDLMTVYDGEKNFFSAVTLPTGKFRVDIEDGEEVRRGSYIITIKHVTELKLSKLAEYLAGNPSYVPRDILQGMDVVMKENPSRKRICVGRSFFSSANEVNLGGGLVAYPGFQQSLKPTAQGLVLCLDYTTLAFWKKLPVIEFLKEHVPYFRGANDVKRLWREVSNALVGLKVTVIHRRTKQKYKIAWLTDKDASGITFDVVDPEGRNPVEKIGLVNYFRDKWGKNIEYPNIPCLELGTSKKSNIVPLEFCVLVEGQRFPKENLGKEQEKQLKNLSLVKPYLRKNKINEMVRAEDGPCSDVIKNFSIGVDMNMTKVTGRVLGPPTLKLGGSSSVKVDAEKCQWNLVRKLVVDGKSVDRWVLLDFTGGARWNDARLNADAFVNNLMNRSRNLGVRMEEPLLYKRTHMDEFSSVNKLEKLFKGVVEEASRINKEKLQIIVCVMTEKHPGYKDLKLLTETQIGIVTQCCLSPSANKANDQTLANLCLKINAKLGGSNFELTGKFPHFKTEDHVMFIGADVNHPAPMNASCPSIAAVVGTVNWPAANRYAARVSPQAHRTEKIANFGAICSDLINTYARVNNVKPNKIVIFRDGVSEGQFDMVLGQELYDIKNAVCDGQYQPDITFVIAQKRHQTRLFVENEKDGGANGNIPPGTVVDTKIVHPFDFDFYLSSHYGGIGTSKPTHYYVLWDENRFTSDEMQQLIYHLCFTFARCTKPVSLVPPVYYADLVAYRGRMFQEAMQNQQQTASFDASLYNLHADLENIMFFV</sequence>
<dbReference type="PROSITE" id="PS50822">
    <property type="entry name" value="PIWI"/>
    <property type="match status" value="1"/>
</dbReference>
<dbReference type="Pfam" id="PF02171">
    <property type="entry name" value="Piwi"/>
    <property type="match status" value="1"/>
</dbReference>
<proteinExistence type="inferred from homology"/>
<feature type="domain" description="PAZ" evidence="6">
    <location>
        <begin position="541"/>
        <end position="657"/>
    </location>
</feature>
<feature type="domain" description="Piwi" evidence="7">
    <location>
        <begin position="838"/>
        <end position="1137"/>
    </location>
</feature>
<dbReference type="SUPFAM" id="SSF101690">
    <property type="entry name" value="PAZ domain"/>
    <property type="match status" value="1"/>
</dbReference>
<accession>A0ABR0DG77</accession>
<dbReference type="CDD" id="cd04657">
    <property type="entry name" value="Piwi_ago-like"/>
    <property type="match status" value="1"/>
</dbReference>
<dbReference type="SUPFAM" id="SSF53098">
    <property type="entry name" value="Ribonuclease H-like"/>
    <property type="match status" value="1"/>
</dbReference>
<dbReference type="Gene3D" id="3.40.50.2300">
    <property type="match status" value="1"/>
</dbReference>
<protein>
    <recommendedName>
        <fullName evidence="10">Protein argonaute 2-like</fullName>
    </recommendedName>
</protein>
<evidence type="ECO:0000256" key="1">
    <source>
        <dbReference type="ARBA" id="ARBA00008201"/>
    </source>
</evidence>
<dbReference type="InterPro" id="IPR012337">
    <property type="entry name" value="RNaseH-like_sf"/>
</dbReference>